<dbReference type="AlphaFoldDB" id="A0A1V8M319"/>
<comment type="caution">
    <text evidence="2">The sequence shown here is derived from an EMBL/GenBank/DDBJ whole genome shotgun (WGS) entry which is preliminary data.</text>
</comment>
<evidence type="ECO:0000259" key="1">
    <source>
        <dbReference type="Pfam" id="PF01863"/>
    </source>
</evidence>
<feature type="domain" description="YgjP-like metallopeptidase" evidence="1">
    <location>
        <begin position="16"/>
        <end position="233"/>
    </location>
</feature>
<dbReference type="InterPro" id="IPR053136">
    <property type="entry name" value="UTP_pyrophosphatase-like"/>
</dbReference>
<organism evidence="2 3">
    <name type="scientific">Methyloprofundus sedimenti</name>
    <dbReference type="NCBI Taxonomy" id="1420851"/>
    <lineage>
        <taxon>Bacteria</taxon>
        <taxon>Pseudomonadati</taxon>
        <taxon>Pseudomonadota</taxon>
        <taxon>Gammaproteobacteria</taxon>
        <taxon>Methylococcales</taxon>
        <taxon>Methylococcaceae</taxon>
        <taxon>Methyloprofundus</taxon>
    </lineage>
</organism>
<gene>
    <name evidence="2" type="ORF">AU255_16945</name>
</gene>
<dbReference type="OrthoDB" id="9811177at2"/>
<accession>A0A1V8M319</accession>
<evidence type="ECO:0000313" key="3">
    <source>
        <dbReference type="Proteomes" id="UP000191980"/>
    </source>
</evidence>
<dbReference type="PANTHER" id="PTHR30399:SF1">
    <property type="entry name" value="UTP PYROPHOSPHATASE"/>
    <property type="match status" value="1"/>
</dbReference>
<dbReference type="Pfam" id="PF01863">
    <property type="entry name" value="YgjP-like"/>
    <property type="match status" value="1"/>
</dbReference>
<dbReference type="RefSeq" id="WP_080524100.1">
    <property type="nucleotide sequence ID" value="NZ_LPUF01000003.1"/>
</dbReference>
<dbReference type="CDD" id="cd07344">
    <property type="entry name" value="M48_yhfN_like"/>
    <property type="match status" value="1"/>
</dbReference>
<dbReference type="EMBL" id="LPUF01000003">
    <property type="protein sequence ID" value="OQK15876.1"/>
    <property type="molecule type" value="Genomic_DNA"/>
</dbReference>
<keyword evidence="3" id="KW-1185">Reference proteome</keyword>
<evidence type="ECO:0000313" key="2">
    <source>
        <dbReference type="EMBL" id="OQK15876.1"/>
    </source>
</evidence>
<reference evidence="2 3" key="1">
    <citation type="submission" date="2015-12" db="EMBL/GenBank/DDBJ databases">
        <authorList>
            <person name="Shamseldin A."/>
            <person name="Moawad H."/>
            <person name="Abd El-Rahim W.M."/>
            <person name="Sadowsky M.J."/>
        </authorList>
    </citation>
    <scope>NUCLEOTIDE SEQUENCE [LARGE SCALE GENOMIC DNA]</scope>
    <source>
        <strain evidence="2 3">WF1</strain>
    </source>
</reference>
<dbReference type="Gene3D" id="3.30.2010.10">
    <property type="entry name" value="Metalloproteases ('zincins'), catalytic domain"/>
    <property type="match status" value="1"/>
</dbReference>
<dbReference type="Proteomes" id="UP000191980">
    <property type="component" value="Unassembled WGS sequence"/>
</dbReference>
<dbReference type="PANTHER" id="PTHR30399">
    <property type="entry name" value="UNCHARACTERIZED PROTEIN YGJP"/>
    <property type="match status" value="1"/>
</dbReference>
<sequence length="242" mass="28115">MSKQENYQIRRSQRARRARIVVTADKVEVVAPLRMPEKQIQQFMHAKQAWIESAKNKVQRHVDSSVSFAPESYQQGAKIPYLGESYLLQIEFGQHTQIRIDFFQSFIVYVPEKFKKMYSGTALNEQIRLAIIHWMGQAAAKQAQKTIDQFAPLYQLSPRSISIKTQKSRWGSCGIHNDINLNWLLILAPAEVFEYVVVHELCHIQQRNHSAAFWALVARHCPGYEQQRRWLKKYGASLMLGL</sequence>
<dbReference type="InterPro" id="IPR002725">
    <property type="entry name" value="YgjP-like_metallopeptidase"/>
</dbReference>
<dbReference type="STRING" id="1420851.AU255_16945"/>
<protein>
    <recommendedName>
        <fullName evidence="1">YgjP-like metallopeptidase domain-containing protein</fullName>
    </recommendedName>
</protein>
<proteinExistence type="predicted"/>
<name>A0A1V8M319_9GAMM</name>